<organism evidence="2 3">
    <name type="scientific">Fusarium oxysporum (strain Fo5176)</name>
    <name type="common">Fusarium vascular wilt</name>
    <dbReference type="NCBI Taxonomy" id="660025"/>
    <lineage>
        <taxon>Eukaryota</taxon>
        <taxon>Fungi</taxon>
        <taxon>Dikarya</taxon>
        <taxon>Ascomycota</taxon>
        <taxon>Pezizomycotina</taxon>
        <taxon>Sordariomycetes</taxon>
        <taxon>Hypocreomycetidae</taxon>
        <taxon>Hypocreales</taxon>
        <taxon>Nectriaceae</taxon>
        <taxon>Fusarium</taxon>
        <taxon>Fusarium oxysporum species complex</taxon>
    </lineage>
</organism>
<dbReference type="AlphaFoldDB" id="A0A0D2YHA9"/>
<sequence>MNKEYEGVEGNYVESSASAMFTYGWLAGLRRGLLDEKTYTKPAKQAYKRLIRDFVTNNNNGTITWEGTVEVGSLNSDASFEYYTEVPVVPNDTRGMGPFMMAIYEWERRSK</sequence>
<dbReference type="Gene3D" id="1.50.10.10">
    <property type="match status" value="1"/>
</dbReference>
<reference evidence="3" key="1">
    <citation type="journal article" date="2012" name="Mol. Plant Microbe Interact.">
        <title>A highly conserved effector in Fusarium oxysporum is required for full virulence on Arabidopsis.</title>
        <authorList>
            <person name="Thatcher L.F."/>
            <person name="Gardiner D.M."/>
            <person name="Kazan K."/>
            <person name="Manners J."/>
        </authorList>
    </citation>
    <scope>NUCLEOTIDE SEQUENCE [LARGE SCALE GENOMIC DNA]</scope>
    <source>
        <strain evidence="3">Fo5176</strain>
    </source>
</reference>
<dbReference type="InterPro" id="IPR052043">
    <property type="entry name" value="PolySaccharide_Degr_Enz"/>
</dbReference>
<reference evidence="2" key="2">
    <citation type="submission" date="2025-08" db="UniProtKB">
        <authorList>
            <consortium name="EnsemblFungi"/>
        </authorList>
    </citation>
    <scope>IDENTIFICATION</scope>
    <source>
        <strain evidence="2">4287 / CBS 123668 / FGSC 9935 / NRRL 34936</strain>
    </source>
</reference>
<protein>
    <submittedName>
        <fullName evidence="2">Uncharacterized protein</fullName>
    </submittedName>
</protein>
<proteinExistence type="predicted"/>
<gene>
    <name evidence="2" type="primary">28956715</name>
</gene>
<dbReference type="InterPro" id="IPR008928">
    <property type="entry name" value="6-hairpin_glycosidase_sf"/>
</dbReference>
<evidence type="ECO:0000313" key="2">
    <source>
        <dbReference type="EnsemblFungi" id="FOXG_15701P0"/>
    </source>
</evidence>
<dbReference type="Proteomes" id="UP000002489">
    <property type="component" value="Unassembled WGS sequence"/>
</dbReference>
<dbReference type="InterPro" id="IPR010905">
    <property type="entry name" value="Glyco_hydro_88"/>
</dbReference>
<dbReference type="Pfam" id="PF07470">
    <property type="entry name" value="Glyco_hydro_88"/>
    <property type="match status" value="1"/>
</dbReference>
<dbReference type="PANTHER" id="PTHR33886">
    <property type="entry name" value="UNSATURATED RHAMNOGALACTURONAN HYDROLASE (EUROFUNG)"/>
    <property type="match status" value="1"/>
</dbReference>
<dbReference type="GO" id="GO:0005975">
    <property type="term" value="P:carbohydrate metabolic process"/>
    <property type="evidence" value="ECO:0007669"/>
    <property type="project" value="InterPro"/>
</dbReference>
<keyword evidence="1" id="KW-0378">Hydrolase</keyword>
<accession>A0A0D2YHA9</accession>
<name>A0A0D2YHA9_FUSOF</name>
<dbReference type="SUPFAM" id="SSF48208">
    <property type="entry name" value="Six-hairpin glycosidases"/>
    <property type="match status" value="1"/>
</dbReference>
<dbReference type="PANTHER" id="PTHR33886:SF9">
    <property type="entry name" value="UNSATURATED RHAMNOGALACTURONAN HYDROLASE (EUROFUNG)"/>
    <property type="match status" value="1"/>
</dbReference>
<dbReference type="EnsemblFungi" id="FOXG_15701T0">
    <property type="protein sequence ID" value="FOXG_15701P0"/>
    <property type="gene ID" value="FOXG_15701"/>
</dbReference>
<evidence type="ECO:0000256" key="1">
    <source>
        <dbReference type="ARBA" id="ARBA00022801"/>
    </source>
</evidence>
<evidence type="ECO:0000313" key="3">
    <source>
        <dbReference type="Proteomes" id="UP000002489"/>
    </source>
</evidence>
<dbReference type="VEuPathDB" id="FungiDB:FOXG_15701"/>
<dbReference type="InterPro" id="IPR012341">
    <property type="entry name" value="6hp_glycosidase-like_sf"/>
</dbReference>
<dbReference type="GO" id="GO:0016787">
    <property type="term" value="F:hydrolase activity"/>
    <property type="evidence" value="ECO:0007669"/>
    <property type="project" value="UniProtKB-KW"/>
</dbReference>